<feature type="domain" description="Oxo-4-hydroxy-4-carboxy-5-ureidoimidazoline decarboxylase" evidence="7">
    <location>
        <begin position="7"/>
        <end position="162"/>
    </location>
</feature>
<dbReference type="PANTHER" id="PTHR43466">
    <property type="entry name" value="2-OXO-4-HYDROXY-4-CARBOXY-5-UREIDOIMIDAZOLINE DECARBOXYLASE-RELATED"/>
    <property type="match status" value="1"/>
</dbReference>
<sequence>MTLNELNQLDDNAAYDWFEASCAAERWVNAMVTGRPYKSAADVYSYAVEVWESLTESDYRQAFEAHPMIGDVNSLRAKFANTKDTAASEQQGTAVASEETLQVLHTLNHEYLNKHGFIFIICATGLSADTMLQALQKRLPNDTVSELENAAAEQIKITLLRLTKGLSAPTQEAS</sequence>
<dbReference type="EC" id="4.1.1.97" evidence="3"/>
<dbReference type="PANTHER" id="PTHR43466:SF1">
    <property type="entry name" value="2-OXO-4-HYDROXY-4-CARBOXY-5-UREIDOIMIDAZOLINE DECARBOXYLASE-RELATED"/>
    <property type="match status" value="1"/>
</dbReference>
<dbReference type="GO" id="GO:0051997">
    <property type="term" value="F:2-oxo-4-hydroxy-4-carboxy-5-ureidoimidazoline decarboxylase activity"/>
    <property type="evidence" value="ECO:0007669"/>
    <property type="project" value="UniProtKB-EC"/>
</dbReference>
<dbReference type="RefSeq" id="WP_105936645.1">
    <property type="nucleotide sequence ID" value="NZ_PVNP01000207.1"/>
</dbReference>
<keyword evidence="9" id="KW-1185">Reference proteome</keyword>
<protein>
    <recommendedName>
        <fullName evidence="3">2-oxo-4-hydroxy-4-carboxy-5-ureidoimidazoline decarboxylase</fullName>
        <ecNumber evidence="3">4.1.1.97</ecNumber>
    </recommendedName>
</protein>
<dbReference type="NCBIfam" id="NF010372">
    <property type="entry name" value="PRK13798.1"/>
    <property type="match status" value="1"/>
</dbReference>
<evidence type="ECO:0000313" key="9">
    <source>
        <dbReference type="Proteomes" id="UP000238949"/>
    </source>
</evidence>
<reference evidence="9" key="1">
    <citation type="journal article" date="2020" name="Int. J. Syst. Evol. Microbiol.">
        <title>Alteromonas alba sp. nov., a marine bacterium isolated from the seawater of the West Pacific Ocean.</title>
        <authorList>
            <person name="Sun C."/>
            <person name="Wu Y.-H."/>
            <person name="Xamxidin M."/>
            <person name="Cheng H."/>
            <person name="Xu X.-W."/>
        </authorList>
    </citation>
    <scope>NUCLEOTIDE SEQUENCE [LARGE SCALE GENOMIC DNA]</scope>
    <source>
        <strain evidence="9">190</strain>
    </source>
</reference>
<dbReference type="EMBL" id="PVNP01000207">
    <property type="protein sequence ID" value="PRO71347.1"/>
    <property type="molecule type" value="Genomic_DNA"/>
</dbReference>
<evidence type="ECO:0000256" key="2">
    <source>
        <dbReference type="ARBA" id="ARBA00004754"/>
    </source>
</evidence>
<dbReference type="GO" id="GO:0006144">
    <property type="term" value="P:purine nucleobase metabolic process"/>
    <property type="evidence" value="ECO:0007669"/>
    <property type="project" value="UniProtKB-KW"/>
</dbReference>
<dbReference type="NCBIfam" id="TIGR03180">
    <property type="entry name" value="UraD_2"/>
    <property type="match status" value="1"/>
</dbReference>
<evidence type="ECO:0000256" key="3">
    <source>
        <dbReference type="ARBA" id="ARBA00012257"/>
    </source>
</evidence>
<keyword evidence="5" id="KW-0210">Decarboxylase</keyword>
<evidence type="ECO:0000256" key="6">
    <source>
        <dbReference type="ARBA" id="ARBA00023239"/>
    </source>
</evidence>
<proteinExistence type="predicted"/>
<dbReference type="SUPFAM" id="SSF158694">
    <property type="entry name" value="UraD-Like"/>
    <property type="match status" value="1"/>
</dbReference>
<dbReference type="GO" id="GO:0019628">
    <property type="term" value="P:urate catabolic process"/>
    <property type="evidence" value="ECO:0007669"/>
    <property type="project" value="TreeGrafter"/>
</dbReference>
<keyword evidence="6" id="KW-0456">Lyase</keyword>
<evidence type="ECO:0000313" key="8">
    <source>
        <dbReference type="EMBL" id="PRO71347.1"/>
    </source>
</evidence>
<dbReference type="InterPro" id="IPR018020">
    <property type="entry name" value="OHCU_decarboxylase"/>
</dbReference>
<comment type="caution">
    <text evidence="8">The sequence shown here is derived from an EMBL/GenBank/DDBJ whole genome shotgun (WGS) entry which is preliminary data.</text>
</comment>
<evidence type="ECO:0000259" key="7">
    <source>
        <dbReference type="Pfam" id="PF09349"/>
    </source>
</evidence>
<evidence type="ECO:0000256" key="5">
    <source>
        <dbReference type="ARBA" id="ARBA00022793"/>
    </source>
</evidence>
<comment type="catalytic activity">
    <reaction evidence="1">
        <text>5-hydroxy-2-oxo-4-ureido-2,5-dihydro-1H-imidazole-5-carboxylate + H(+) = (S)-allantoin + CO2</text>
        <dbReference type="Rhea" id="RHEA:26301"/>
        <dbReference type="ChEBI" id="CHEBI:15378"/>
        <dbReference type="ChEBI" id="CHEBI:15678"/>
        <dbReference type="ChEBI" id="CHEBI:16526"/>
        <dbReference type="ChEBI" id="CHEBI:58639"/>
        <dbReference type="EC" id="4.1.1.97"/>
    </reaction>
</comment>
<evidence type="ECO:0000256" key="1">
    <source>
        <dbReference type="ARBA" id="ARBA00001163"/>
    </source>
</evidence>
<dbReference type="InterPro" id="IPR017595">
    <property type="entry name" value="OHCU_decarboxylase-2"/>
</dbReference>
<comment type="pathway">
    <text evidence="2">Purine metabolism; urate degradation; (S)-allantoin from urate: step 3/3.</text>
</comment>
<dbReference type="AlphaFoldDB" id="A0A2S9V4F7"/>
<dbReference type="Gene3D" id="1.10.3330.10">
    <property type="entry name" value="Oxo-4-hydroxy-4-carboxy-5-ureidoimidazoline decarboxylase"/>
    <property type="match status" value="1"/>
</dbReference>
<keyword evidence="4" id="KW-0659">Purine metabolism</keyword>
<gene>
    <name evidence="8" type="primary">uraD</name>
    <name evidence="8" type="ORF">C6Y40_22555</name>
</gene>
<dbReference type="InterPro" id="IPR036778">
    <property type="entry name" value="OHCU_decarboxylase_sf"/>
</dbReference>
<organism evidence="8 9">
    <name type="scientific">Alteromonas alba</name>
    <dbReference type="NCBI Taxonomy" id="2079529"/>
    <lineage>
        <taxon>Bacteria</taxon>
        <taxon>Pseudomonadati</taxon>
        <taxon>Pseudomonadota</taxon>
        <taxon>Gammaproteobacteria</taxon>
        <taxon>Alteromonadales</taxon>
        <taxon>Alteromonadaceae</taxon>
        <taxon>Alteromonas/Salinimonas group</taxon>
        <taxon>Alteromonas</taxon>
    </lineage>
</organism>
<name>A0A2S9V4F7_9ALTE</name>
<accession>A0A2S9V4F7</accession>
<dbReference type="Pfam" id="PF09349">
    <property type="entry name" value="OHCU_decarbox"/>
    <property type="match status" value="1"/>
</dbReference>
<evidence type="ECO:0000256" key="4">
    <source>
        <dbReference type="ARBA" id="ARBA00022631"/>
    </source>
</evidence>
<dbReference type="OrthoDB" id="9800909at2"/>
<dbReference type="Proteomes" id="UP000238949">
    <property type="component" value="Unassembled WGS sequence"/>
</dbReference>